<dbReference type="Proteomes" id="UP001633002">
    <property type="component" value="Unassembled WGS sequence"/>
</dbReference>
<evidence type="ECO:0000313" key="2">
    <source>
        <dbReference type="Proteomes" id="UP001633002"/>
    </source>
</evidence>
<evidence type="ECO:0000313" key="1">
    <source>
        <dbReference type="EMBL" id="KAL3692834.1"/>
    </source>
</evidence>
<comment type="caution">
    <text evidence="1">The sequence shown here is derived from an EMBL/GenBank/DDBJ whole genome shotgun (WGS) entry which is preliminary data.</text>
</comment>
<gene>
    <name evidence="1" type="ORF">R1sor_006485</name>
</gene>
<dbReference type="EMBL" id="JBJQOH010000003">
    <property type="protein sequence ID" value="KAL3692834.1"/>
    <property type="molecule type" value="Genomic_DNA"/>
</dbReference>
<reference evidence="1 2" key="1">
    <citation type="submission" date="2024-09" db="EMBL/GenBank/DDBJ databases">
        <title>Chromosome-scale assembly of Riccia sorocarpa.</title>
        <authorList>
            <person name="Paukszto L."/>
        </authorList>
    </citation>
    <scope>NUCLEOTIDE SEQUENCE [LARGE SCALE GENOMIC DNA]</scope>
    <source>
        <strain evidence="1">LP-2024</strain>
        <tissue evidence="1">Aerial parts of the thallus</tissue>
    </source>
</reference>
<proteinExistence type="predicted"/>
<name>A0ABD3HR67_9MARC</name>
<evidence type="ECO:0008006" key="3">
    <source>
        <dbReference type="Google" id="ProtNLM"/>
    </source>
</evidence>
<protein>
    <recommendedName>
        <fullName evidence="3">Transposase</fullName>
    </recommendedName>
</protein>
<sequence>MPRSAPFEDDLVYEAHDDVNEILEHIQFFDKTVSQYGFDIVETDCDEFAWHISRTGGISPVCKVMTSGHVRKSRSFCGAYVAQQPSAKFPAPTFRQQQERYRETRFSSDRYWFCLYDVCAFGKIANYLGKPKVPLVWPVLRESFPEDLSMVSPDTKVKTRAGKQVNRRHAVSKQKLARIKIACSGLIVLRAKKKVIRGKNSFGALFWAQTKVPGDEEHETVAVHICGFPTCSWCSQCSYFGRYHSSASLE</sequence>
<accession>A0ABD3HR67</accession>
<keyword evidence="2" id="KW-1185">Reference proteome</keyword>
<dbReference type="AlphaFoldDB" id="A0ABD3HR67"/>
<organism evidence="1 2">
    <name type="scientific">Riccia sorocarpa</name>
    <dbReference type="NCBI Taxonomy" id="122646"/>
    <lineage>
        <taxon>Eukaryota</taxon>
        <taxon>Viridiplantae</taxon>
        <taxon>Streptophyta</taxon>
        <taxon>Embryophyta</taxon>
        <taxon>Marchantiophyta</taxon>
        <taxon>Marchantiopsida</taxon>
        <taxon>Marchantiidae</taxon>
        <taxon>Marchantiales</taxon>
        <taxon>Ricciaceae</taxon>
        <taxon>Riccia</taxon>
    </lineage>
</organism>